<keyword evidence="2" id="KW-1185">Reference proteome</keyword>
<reference evidence="2" key="1">
    <citation type="journal article" date="2019" name="Int. J. Syst. Evol. Microbiol.">
        <title>The Global Catalogue of Microorganisms (GCM) 10K type strain sequencing project: providing services to taxonomists for standard genome sequencing and annotation.</title>
        <authorList>
            <consortium name="The Broad Institute Genomics Platform"/>
            <consortium name="The Broad Institute Genome Sequencing Center for Infectious Disease"/>
            <person name="Wu L."/>
            <person name="Ma J."/>
        </authorList>
    </citation>
    <scope>NUCLEOTIDE SEQUENCE [LARGE SCALE GENOMIC DNA]</scope>
    <source>
        <strain evidence="2">CGMCC 1.16305</strain>
    </source>
</reference>
<evidence type="ECO:0000313" key="1">
    <source>
        <dbReference type="EMBL" id="MFC7395280.1"/>
    </source>
</evidence>
<sequence>MDKEKEYGLEKAVMDRLIDGYILNSGGTIDVERLREGIEIIIRENNKALMKDVEQLINQK</sequence>
<evidence type="ECO:0000313" key="2">
    <source>
        <dbReference type="Proteomes" id="UP001596505"/>
    </source>
</evidence>
<gene>
    <name evidence="1" type="ORF">ACFQRG_20430</name>
</gene>
<accession>A0ABW2Q5E0</accession>
<name>A0ABW2Q5E0_9BACL</name>
<protein>
    <recommendedName>
        <fullName evidence="3">Spo0E like sporulation regulatory protein</fullName>
    </recommendedName>
</protein>
<evidence type="ECO:0008006" key="3">
    <source>
        <dbReference type="Google" id="ProtNLM"/>
    </source>
</evidence>
<proteinExistence type="predicted"/>
<comment type="caution">
    <text evidence="1">The sequence shown here is derived from an EMBL/GenBank/DDBJ whole genome shotgun (WGS) entry which is preliminary data.</text>
</comment>
<dbReference type="Proteomes" id="UP001596505">
    <property type="component" value="Unassembled WGS sequence"/>
</dbReference>
<dbReference type="RefSeq" id="WP_380969664.1">
    <property type="nucleotide sequence ID" value="NZ_JBHTCO010000044.1"/>
</dbReference>
<organism evidence="1 2">
    <name type="scientific">Scopulibacillus cellulosilyticus</name>
    <dbReference type="NCBI Taxonomy" id="2665665"/>
    <lineage>
        <taxon>Bacteria</taxon>
        <taxon>Bacillati</taxon>
        <taxon>Bacillota</taxon>
        <taxon>Bacilli</taxon>
        <taxon>Bacillales</taxon>
        <taxon>Sporolactobacillaceae</taxon>
        <taxon>Scopulibacillus</taxon>
    </lineage>
</organism>
<dbReference type="EMBL" id="JBHTCO010000044">
    <property type="protein sequence ID" value="MFC7395280.1"/>
    <property type="molecule type" value="Genomic_DNA"/>
</dbReference>